<protein>
    <recommendedName>
        <fullName evidence="1">Aminoglycoside phosphotransferase domain-containing protein</fullName>
    </recommendedName>
</protein>
<dbReference type="PANTHER" id="PTHR21310:SF56">
    <property type="entry name" value="AMINOGLYCOSIDE PHOSPHOTRANSFERASE DOMAIN-CONTAINING PROTEIN"/>
    <property type="match status" value="1"/>
</dbReference>
<dbReference type="EMBL" id="QZAO01000044">
    <property type="protein sequence ID" value="THW77222.1"/>
    <property type="molecule type" value="Genomic_DNA"/>
</dbReference>
<evidence type="ECO:0000313" key="2">
    <source>
        <dbReference type="EMBL" id="THW77222.1"/>
    </source>
</evidence>
<organism evidence="2 3">
    <name type="scientific">Aureobasidium pullulans</name>
    <name type="common">Black yeast</name>
    <name type="synonym">Pullularia pullulans</name>
    <dbReference type="NCBI Taxonomy" id="5580"/>
    <lineage>
        <taxon>Eukaryota</taxon>
        <taxon>Fungi</taxon>
        <taxon>Dikarya</taxon>
        <taxon>Ascomycota</taxon>
        <taxon>Pezizomycotina</taxon>
        <taxon>Dothideomycetes</taxon>
        <taxon>Dothideomycetidae</taxon>
        <taxon>Dothideales</taxon>
        <taxon>Saccotheciaceae</taxon>
        <taxon>Aureobasidium</taxon>
    </lineage>
</organism>
<dbReference type="InterPro" id="IPR011009">
    <property type="entry name" value="Kinase-like_dom_sf"/>
</dbReference>
<proteinExistence type="predicted"/>
<reference evidence="2 3" key="1">
    <citation type="submission" date="2018-10" db="EMBL/GenBank/DDBJ databases">
        <title>Fifty Aureobasidium pullulans genomes reveal a recombining polyextremotolerant generalist.</title>
        <authorList>
            <person name="Gostincar C."/>
            <person name="Turk M."/>
            <person name="Zajc J."/>
            <person name="Gunde-Cimerman N."/>
        </authorList>
    </citation>
    <scope>NUCLEOTIDE SEQUENCE [LARGE SCALE GENOMIC DNA]</scope>
    <source>
        <strain evidence="2 3">EXF-10659</strain>
    </source>
</reference>
<gene>
    <name evidence="2" type="ORF">D6D19_02448</name>
</gene>
<dbReference type="Pfam" id="PF01636">
    <property type="entry name" value="APH"/>
    <property type="match status" value="1"/>
</dbReference>
<evidence type="ECO:0000259" key="1">
    <source>
        <dbReference type="Pfam" id="PF01636"/>
    </source>
</evidence>
<dbReference type="InterPro" id="IPR002575">
    <property type="entry name" value="Aminoglycoside_PTrfase"/>
</dbReference>
<evidence type="ECO:0000313" key="3">
    <source>
        <dbReference type="Proteomes" id="UP000308802"/>
    </source>
</evidence>
<dbReference type="SUPFAM" id="SSF56112">
    <property type="entry name" value="Protein kinase-like (PK-like)"/>
    <property type="match status" value="2"/>
</dbReference>
<dbReference type="InterPro" id="IPR051678">
    <property type="entry name" value="AGP_Transferase"/>
</dbReference>
<sequence length="1051" mass="118668">MLLAGVMLCRDAYLPRSKIMQSDSSLILVLTGKTGEQNQLMPTAMAATPAQEETSDFLQGFATFEAFKSHVYALGVETGANFQDLTDISGDSTSYRTISLTIQSSTDGLQSPDNTQAILRVPRFELDDLPADQDSRTYENFVDDAAVLELAATCGLQVPKMIAFDTTSDNALGFPYSLQLRLPGVPLSSVLEAIPMSSMADIASEMAEMLVRLRDVRFPAFGLPCQDKNAHPQGKLQLDLSGRSGEERKVTLCGFPKESGGLGSHNRKSPTLPVTSSLYALLKAAIDNKFLPSKQKNIGGDEGTDTLAHEKLGSMLDQMKAMGWFETEETSTTESVLHHLDLECSRIFVEQCDDSSWHITGTLGWENSGACVSPVLTQTPLNWLWDRIDMDKLPQEVLNCFGRDNEYMPLACYEDLNSDHLTEDGLKIKELFENILIKGIYEPQYGEKAAEIYQDHAYGRGRWIRRIWRFAFEGIAMSGYKWRLARLRKDWAAFTHAELDSDLHETDEDNSGPHNATGSTIECDHEPFETFRHRVSALSSELGATFEDIEHMRGGSYNRIVSVTLRNPPRGALWVDGTKAIIRIPRVWDGDLSKIPPALHGSTCKCDAHPERHQSIDDAHSDRSGVSSRMSLSKEGPRWEIRDEALLYNLVEDAGIPAPRILAFDLTRDNALGLPFSIQIRLPGIGLIEALKTMSVQEQLWLAGELAEIFVRLETIQFDSAGRLLGDEDEDTATALPLRSPSRADIEDEPSVYGFRKGTGHLANRKRDAKAESTTLSSLYKLLFFTLHERIDDELQKQHPQGPSQQQVRQYFKLQDILQDMDRIGWFSEADKTDANSVLNHWDMEPRNMLVERTREGDTSRWKITGVIDWDSARALPPVLTRKPPLWLWDVSEDEDLPDDVAKYWDGDYDWMPLEWYQKENKTHLTADGMRVKQRFEDALVEKLYKEYGANAHAKYLDDAYGRGRWLRRIWRFASEGFHFYPTHWNRFQQLEREWTEYKKVNGIECDPPEFAEDMGAYSSSVWPNRAREGGSSEFKGILHDVATGGDQSKG</sequence>
<accession>A0A4S9ACU4</accession>
<name>A0A4S9ACU4_AURPU</name>
<comment type="caution">
    <text evidence="2">The sequence shown here is derived from an EMBL/GenBank/DDBJ whole genome shotgun (WGS) entry which is preliminary data.</text>
</comment>
<feature type="domain" description="Aminoglycoside phosphotransferase" evidence="1">
    <location>
        <begin position="640"/>
        <end position="878"/>
    </location>
</feature>
<dbReference type="AlphaFoldDB" id="A0A4S9ACU4"/>
<dbReference type="PANTHER" id="PTHR21310">
    <property type="entry name" value="AMINOGLYCOSIDE PHOSPHOTRANSFERASE-RELATED-RELATED"/>
    <property type="match status" value="1"/>
</dbReference>
<dbReference type="Proteomes" id="UP000308802">
    <property type="component" value="Unassembled WGS sequence"/>
</dbReference>